<evidence type="ECO:0000313" key="2">
    <source>
        <dbReference type="Proteomes" id="UP001595526"/>
    </source>
</evidence>
<comment type="caution">
    <text evidence="1">The sequence shown here is derived from an EMBL/GenBank/DDBJ whole genome shotgun (WGS) entry which is preliminary data.</text>
</comment>
<gene>
    <name evidence="1" type="ORF">ACFOET_08530</name>
</gene>
<sequence length="214" mass="24451">MGQVTLAAQGNQYQAKLQTCTEQSGLLSVNSFVKPSDKQVVYTIGHSDHLLDEFMAMLQSFSIKNLVDIRRLPGSRKFPQFDQGNLERSLAESGIAYVHLSGLGGRRKANKDTPNNRWRNDSFRGYADYMETEAFEQAAAQLERLALQHPTAYMCAEAVWWRCHRAMVSDYLKARGWTVLHIMGPDKCQEHPYTSPARIEGDRVFYSDEDLQRR</sequence>
<dbReference type="PANTHER" id="PTHR39337:SF1">
    <property type="entry name" value="BLR5642 PROTEIN"/>
    <property type="match status" value="1"/>
</dbReference>
<dbReference type="RefSeq" id="WP_379021553.1">
    <property type="nucleotide sequence ID" value="NZ_JBHRTA010000027.1"/>
</dbReference>
<organism evidence="1 2">
    <name type="scientific">Parapedobacter deserti</name>
    <dbReference type="NCBI Taxonomy" id="1912957"/>
    <lineage>
        <taxon>Bacteria</taxon>
        <taxon>Pseudomonadati</taxon>
        <taxon>Bacteroidota</taxon>
        <taxon>Sphingobacteriia</taxon>
        <taxon>Sphingobacteriales</taxon>
        <taxon>Sphingobacteriaceae</taxon>
        <taxon>Parapedobacter</taxon>
    </lineage>
</organism>
<keyword evidence="2" id="KW-1185">Reference proteome</keyword>
<dbReference type="Proteomes" id="UP001595526">
    <property type="component" value="Unassembled WGS sequence"/>
</dbReference>
<reference evidence="2" key="1">
    <citation type="journal article" date="2019" name="Int. J. Syst. Evol. Microbiol.">
        <title>The Global Catalogue of Microorganisms (GCM) 10K type strain sequencing project: providing services to taxonomists for standard genome sequencing and annotation.</title>
        <authorList>
            <consortium name="The Broad Institute Genomics Platform"/>
            <consortium name="The Broad Institute Genome Sequencing Center for Infectious Disease"/>
            <person name="Wu L."/>
            <person name="Ma J."/>
        </authorList>
    </citation>
    <scope>NUCLEOTIDE SEQUENCE [LARGE SCALE GENOMIC DNA]</scope>
    <source>
        <strain evidence="2">KCTC 52416</strain>
    </source>
</reference>
<dbReference type="PANTHER" id="PTHR39337">
    <property type="entry name" value="BLR5642 PROTEIN"/>
    <property type="match status" value="1"/>
</dbReference>
<dbReference type="InterPro" id="IPR007438">
    <property type="entry name" value="DUF488"/>
</dbReference>
<protein>
    <submittedName>
        <fullName evidence="1">DUF488 family protein</fullName>
    </submittedName>
</protein>
<dbReference type="EMBL" id="JBHRTA010000027">
    <property type="protein sequence ID" value="MFC3197655.1"/>
    <property type="molecule type" value="Genomic_DNA"/>
</dbReference>
<evidence type="ECO:0000313" key="1">
    <source>
        <dbReference type="EMBL" id="MFC3197655.1"/>
    </source>
</evidence>
<accession>A0ABV7JHS3</accession>
<name>A0ABV7JHS3_9SPHI</name>
<dbReference type="Pfam" id="PF04343">
    <property type="entry name" value="DUF488"/>
    <property type="match status" value="1"/>
</dbReference>
<proteinExistence type="predicted"/>